<dbReference type="RefSeq" id="WP_111623101.1">
    <property type="nucleotide sequence ID" value="NZ_QLLN01000003.1"/>
</dbReference>
<proteinExistence type="predicted"/>
<dbReference type="SUPFAM" id="SSF51695">
    <property type="entry name" value="PLC-like phosphodiesterases"/>
    <property type="match status" value="1"/>
</dbReference>
<dbReference type="GO" id="GO:0005886">
    <property type="term" value="C:plasma membrane"/>
    <property type="evidence" value="ECO:0007669"/>
    <property type="project" value="TreeGrafter"/>
</dbReference>
<dbReference type="PANTHER" id="PTHR46320">
    <property type="entry name" value="GLYCEROPHOSPHODIESTER PHOSPHODIESTERASE 1"/>
    <property type="match status" value="1"/>
</dbReference>
<dbReference type="GO" id="GO:0070291">
    <property type="term" value="P:N-acylethanolamine metabolic process"/>
    <property type="evidence" value="ECO:0007669"/>
    <property type="project" value="TreeGrafter"/>
</dbReference>
<name>A0A327R889_9FLAO</name>
<dbReference type="PROSITE" id="PS51704">
    <property type="entry name" value="GP_PDE"/>
    <property type="match status" value="1"/>
</dbReference>
<dbReference type="InterPro" id="IPR030395">
    <property type="entry name" value="GP_PDE_dom"/>
</dbReference>
<dbReference type="InterPro" id="IPR017946">
    <property type="entry name" value="PLC-like_Pdiesterase_TIM-brl"/>
</dbReference>
<protein>
    <submittedName>
        <fullName evidence="2">Glycerophosphoryl diester phosphodiesterase family protein</fullName>
    </submittedName>
</protein>
<sequence>MKAIIYNFFIIGFLLLISPIYGQAEQDETQKKYHLIAHRGGVVDNRTAENSLASLKKASQEGYWMVEVDLRLTRDSVLIIHHDQNFKRYYGTNKTVSEMDWDEVKELKGDLDNKVLSFEEALKFCQESNLQVMVDNKIEGYDSSLFSKVVALLKKYERLEYAMMIGTDESTPYFTGKVKLSCTRQQLEDNMLKPDFNPKDYYLFSRNISKADVEWTRKHGILAVGVINAWAFKGDDKIKEAREEAKRLLEAGVDYYQIDSIFGFLFM</sequence>
<evidence type="ECO:0000313" key="2">
    <source>
        <dbReference type="EMBL" id="RAJ12348.1"/>
    </source>
</evidence>
<accession>A0A327R889</accession>
<evidence type="ECO:0000259" key="1">
    <source>
        <dbReference type="PROSITE" id="PS51704"/>
    </source>
</evidence>
<feature type="domain" description="GP-PDE" evidence="1">
    <location>
        <begin position="33"/>
        <end position="267"/>
    </location>
</feature>
<comment type="caution">
    <text evidence="2">The sequence shown here is derived from an EMBL/GenBank/DDBJ whole genome shotgun (WGS) entry which is preliminary data.</text>
</comment>
<dbReference type="Gene3D" id="3.20.20.190">
    <property type="entry name" value="Phosphatidylinositol (PI) phosphodiesterase"/>
    <property type="match status" value="1"/>
</dbReference>
<dbReference type="GO" id="GO:0006580">
    <property type="term" value="P:ethanolamine metabolic process"/>
    <property type="evidence" value="ECO:0007669"/>
    <property type="project" value="TreeGrafter"/>
</dbReference>
<dbReference type="GO" id="GO:0006644">
    <property type="term" value="P:phospholipid metabolic process"/>
    <property type="evidence" value="ECO:0007669"/>
    <property type="project" value="TreeGrafter"/>
</dbReference>
<dbReference type="OrthoDB" id="9809583at2"/>
<evidence type="ECO:0000313" key="3">
    <source>
        <dbReference type="Proteomes" id="UP000249696"/>
    </source>
</evidence>
<keyword evidence="3" id="KW-1185">Reference proteome</keyword>
<reference evidence="2 3" key="1">
    <citation type="submission" date="2018-06" db="EMBL/GenBank/DDBJ databases">
        <title>Genomic Encyclopedia of Archaeal and Bacterial Type Strains, Phase II (KMG-II): from individual species to whole genera.</title>
        <authorList>
            <person name="Goeker M."/>
        </authorList>
    </citation>
    <scope>NUCLEOTIDE SEQUENCE [LARGE SCALE GENOMIC DNA]</scope>
    <source>
        <strain evidence="2 3">DSM 23522</strain>
    </source>
</reference>
<organism evidence="2 3">
    <name type="scientific">Arenibacter echinorum</name>
    <dbReference type="NCBI Taxonomy" id="440515"/>
    <lineage>
        <taxon>Bacteria</taxon>
        <taxon>Pseudomonadati</taxon>
        <taxon>Bacteroidota</taxon>
        <taxon>Flavobacteriia</taxon>
        <taxon>Flavobacteriales</taxon>
        <taxon>Flavobacteriaceae</taxon>
        <taxon>Arenibacter</taxon>
    </lineage>
</organism>
<dbReference type="EMBL" id="QLLN01000003">
    <property type="protein sequence ID" value="RAJ12348.1"/>
    <property type="molecule type" value="Genomic_DNA"/>
</dbReference>
<dbReference type="PANTHER" id="PTHR46320:SF1">
    <property type="entry name" value="GLYCEROPHOSPHODIESTER PHOSPHODIESTERASE 1"/>
    <property type="match status" value="1"/>
</dbReference>
<dbReference type="AlphaFoldDB" id="A0A327R889"/>
<dbReference type="GO" id="GO:0008889">
    <property type="term" value="F:glycerophosphodiester phosphodiesterase activity"/>
    <property type="evidence" value="ECO:0007669"/>
    <property type="project" value="TreeGrafter"/>
</dbReference>
<dbReference type="Proteomes" id="UP000249696">
    <property type="component" value="Unassembled WGS sequence"/>
</dbReference>
<dbReference type="Pfam" id="PF03009">
    <property type="entry name" value="GDPD"/>
    <property type="match status" value="1"/>
</dbReference>
<gene>
    <name evidence="2" type="ORF">LV92_01581</name>
</gene>